<proteinExistence type="predicted"/>
<reference evidence="3" key="1">
    <citation type="submission" date="2022-11" db="UniProtKB">
        <authorList>
            <consortium name="WormBaseParasite"/>
        </authorList>
    </citation>
    <scope>IDENTIFICATION</scope>
</reference>
<keyword evidence="1" id="KW-0472">Membrane</keyword>
<evidence type="ECO:0000313" key="3">
    <source>
        <dbReference type="WBParaSite" id="ACRNAN_scaffold87.g28668.t1"/>
    </source>
</evidence>
<feature type="transmembrane region" description="Helical" evidence="1">
    <location>
        <begin position="34"/>
        <end position="54"/>
    </location>
</feature>
<feature type="transmembrane region" description="Helical" evidence="1">
    <location>
        <begin position="74"/>
        <end position="104"/>
    </location>
</feature>
<keyword evidence="2" id="KW-1185">Reference proteome</keyword>
<dbReference type="AlphaFoldDB" id="A0A914EIV5"/>
<dbReference type="WBParaSite" id="ACRNAN_scaffold87.g28668.t1">
    <property type="protein sequence ID" value="ACRNAN_scaffold87.g28668.t1"/>
    <property type="gene ID" value="ACRNAN_scaffold87.g28668"/>
</dbReference>
<dbReference type="Proteomes" id="UP000887540">
    <property type="component" value="Unplaced"/>
</dbReference>
<evidence type="ECO:0000313" key="2">
    <source>
        <dbReference type="Proteomes" id="UP000887540"/>
    </source>
</evidence>
<name>A0A914EIV5_9BILA</name>
<evidence type="ECO:0000256" key="1">
    <source>
        <dbReference type="SAM" id="Phobius"/>
    </source>
</evidence>
<protein>
    <submittedName>
        <fullName evidence="3">Uncharacterized protein</fullName>
    </submittedName>
</protein>
<organism evidence="2 3">
    <name type="scientific">Acrobeloides nanus</name>
    <dbReference type="NCBI Taxonomy" id="290746"/>
    <lineage>
        <taxon>Eukaryota</taxon>
        <taxon>Metazoa</taxon>
        <taxon>Ecdysozoa</taxon>
        <taxon>Nematoda</taxon>
        <taxon>Chromadorea</taxon>
        <taxon>Rhabditida</taxon>
        <taxon>Tylenchina</taxon>
        <taxon>Cephalobomorpha</taxon>
        <taxon>Cephaloboidea</taxon>
        <taxon>Cephalobidae</taxon>
        <taxon>Acrobeloides</taxon>
    </lineage>
</organism>
<sequence>MIFALAILIKIYKLMKLIDKKSSQTSTYKNMQTAAMMCLLEGFIGILINLPSIYKNVFILTNQYFDGSDLQFYLLKLYLIVVILNEFINYYGIVFDCIITLFVLKSYRIVILNVLMYPHKVYRIHWKKISTSSIIVRPTTVVTRY</sequence>
<keyword evidence="1" id="KW-0812">Transmembrane</keyword>
<accession>A0A914EIV5</accession>
<keyword evidence="1" id="KW-1133">Transmembrane helix</keyword>